<keyword evidence="3" id="KW-0808">Transferase</keyword>
<keyword evidence="2" id="KW-0489">Methyltransferase</keyword>
<proteinExistence type="inferred from homology"/>
<protein>
    <recommendedName>
        <fullName evidence="1">catechol O-methyltransferase</fullName>
        <ecNumber evidence="1">2.1.1.6</ecNumber>
    </recommendedName>
</protein>
<evidence type="ECO:0000256" key="5">
    <source>
        <dbReference type="ARBA" id="ARBA00022939"/>
    </source>
</evidence>
<evidence type="ECO:0000256" key="6">
    <source>
        <dbReference type="ARBA" id="ARBA00023453"/>
    </source>
</evidence>
<evidence type="ECO:0000256" key="3">
    <source>
        <dbReference type="ARBA" id="ARBA00022679"/>
    </source>
</evidence>
<evidence type="ECO:0000256" key="2">
    <source>
        <dbReference type="ARBA" id="ARBA00022603"/>
    </source>
</evidence>
<dbReference type="GO" id="GO:0008171">
    <property type="term" value="F:O-methyltransferase activity"/>
    <property type="evidence" value="ECO:0007669"/>
    <property type="project" value="InterPro"/>
</dbReference>
<dbReference type="PANTHER" id="PTHR43836">
    <property type="entry name" value="CATECHOL O-METHYLTRANSFERASE 1-RELATED"/>
    <property type="match status" value="1"/>
</dbReference>
<dbReference type="PANTHER" id="PTHR43836:SF2">
    <property type="entry name" value="CATECHOL O-METHYLTRANSFERASE 1-RELATED"/>
    <property type="match status" value="1"/>
</dbReference>
<keyword evidence="5" id="KW-0128">Catecholamine metabolism</keyword>
<reference evidence="7 8" key="1">
    <citation type="submission" date="2017-04" db="EMBL/GenBank/DDBJ databases">
        <title>Draft genome of the yeast Clavispora lusitaniae type strain CBS 6936.</title>
        <authorList>
            <person name="Durrens P."/>
            <person name="Klopp C."/>
            <person name="Biteau N."/>
            <person name="Fitton-Ouhabi V."/>
            <person name="Dementhon K."/>
            <person name="Accoceberry I."/>
            <person name="Sherman D.J."/>
            <person name="Noel T."/>
        </authorList>
    </citation>
    <scope>NUCLEOTIDE SEQUENCE [LARGE SCALE GENOMIC DNA]</scope>
    <source>
        <strain evidence="7 8">CBS 6936</strain>
    </source>
</reference>
<dbReference type="Proteomes" id="UP000195602">
    <property type="component" value="Unassembled WGS sequence"/>
</dbReference>
<dbReference type="PROSITE" id="PS51682">
    <property type="entry name" value="SAM_OMT_I"/>
    <property type="match status" value="1"/>
</dbReference>
<dbReference type="SUPFAM" id="SSF53335">
    <property type="entry name" value="S-adenosyl-L-methionine-dependent methyltransferases"/>
    <property type="match status" value="1"/>
</dbReference>
<dbReference type="KEGG" id="clus:A9F13_01g00968"/>
<organism evidence="7 8">
    <name type="scientific">Clavispora lusitaniae</name>
    <name type="common">Candida lusitaniae</name>
    <dbReference type="NCBI Taxonomy" id="36911"/>
    <lineage>
        <taxon>Eukaryota</taxon>
        <taxon>Fungi</taxon>
        <taxon>Dikarya</taxon>
        <taxon>Ascomycota</taxon>
        <taxon>Saccharomycotina</taxon>
        <taxon>Pichiomycetes</taxon>
        <taxon>Metschnikowiaceae</taxon>
        <taxon>Clavispora</taxon>
    </lineage>
</organism>
<dbReference type="OMA" id="SWMPILG"/>
<evidence type="ECO:0000256" key="1">
    <source>
        <dbReference type="ARBA" id="ARBA00012880"/>
    </source>
</evidence>
<dbReference type="Gene3D" id="3.40.50.150">
    <property type="entry name" value="Vaccinia Virus protein VP39"/>
    <property type="match status" value="1"/>
</dbReference>
<accession>A0AA91T3Y0</accession>
<dbReference type="Pfam" id="PF01596">
    <property type="entry name" value="Methyltransf_3"/>
    <property type="match status" value="1"/>
</dbReference>
<dbReference type="GO" id="GO:0032259">
    <property type="term" value="P:methylation"/>
    <property type="evidence" value="ECO:0007669"/>
    <property type="project" value="UniProtKB-KW"/>
</dbReference>
<dbReference type="InterPro" id="IPR002935">
    <property type="entry name" value="SAM_O-MeTrfase"/>
</dbReference>
<evidence type="ECO:0000256" key="4">
    <source>
        <dbReference type="ARBA" id="ARBA00022691"/>
    </source>
</evidence>
<evidence type="ECO:0000313" key="8">
    <source>
        <dbReference type="Proteomes" id="UP000195602"/>
    </source>
</evidence>
<dbReference type="EC" id="2.1.1.6" evidence="1"/>
<dbReference type="EMBL" id="LYUB02000001">
    <property type="protein sequence ID" value="OVF10697.1"/>
    <property type="molecule type" value="Genomic_DNA"/>
</dbReference>
<name>A0AA91T3Y0_CLALS</name>
<comment type="similarity">
    <text evidence="6">Belongs to the class I-like SAM-binding methyltransferase superfamily. Cation-dependent O-methyltransferase family.</text>
</comment>
<comment type="caution">
    <text evidence="7">The sequence shown here is derived from an EMBL/GenBank/DDBJ whole genome shotgun (WGS) entry which is preliminary data.</text>
</comment>
<dbReference type="AlphaFoldDB" id="A0AA91T3Y0"/>
<gene>
    <name evidence="7" type="ORF">A9F13_01g00968</name>
</gene>
<evidence type="ECO:0000313" key="7">
    <source>
        <dbReference type="EMBL" id="OVF10697.1"/>
    </source>
</evidence>
<keyword evidence="4" id="KW-0949">S-adenosyl-L-methionine</keyword>
<dbReference type="InterPro" id="IPR029063">
    <property type="entry name" value="SAM-dependent_MTases_sf"/>
</dbReference>
<sequence>MSLEEELLNYIFSLPNLEEIKGSPKKVIEAIDEFVKKNPMMIIGKHKGQLILDHIKESEPDCMIELGCYVGYSAILFAGALSELERDDCFSKYYSFEVNSAFAKIASKLIDLAGLSHMVEIIVGPAGSTLPDFAERIASEYKRYKAIDAIFIDHWKDMYVPDLRVLESLSLIGPGTYIFADNILNPGVPDYVDYVQGDPEFRKEYNAAHENISSSILQGRWNILYESQTYPVTDPDTGRKDAVEITKCVEYLSG</sequence>
<dbReference type="GO" id="GO:0006584">
    <property type="term" value="P:catecholamine metabolic process"/>
    <property type="evidence" value="ECO:0007669"/>
    <property type="project" value="UniProtKB-KW"/>
</dbReference>